<accession>A0A517NP81</accession>
<keyword evidence="2" id="KW-1133">Transmembrane helix</keyword>
<dbReference type="InterPro" id="IPR008969">
    <property type="entry name" value="CarboxyPept-like_regulatory"/>
</dbReference>
<feature type="domain" description="Peptidase M56" evidence="3">
    <location>
        <begin position="149"/>
        <end position="351"/>
    </location>
</feature>
<dbReference type="EMBL" id="CP036526">
    <property type="protein sequence ID" value="QDT08928.1"/>
    <property type="molecule type" value="Genomic_DNA"/>
</dbReference>
<feature type="compositionally biased region" description="Polar residues" evidence="1">
    <location>
        <begin position="392"/>
        <end position="415"/>
    </location>
</feature>
<dbReference type="PANTHER" id="PTHR34978">
    <property type="entry name" value="POSSIBLE SENSOR-TRANSDUCER PROTEIN BLAR"/>
    <property type="match status" value="1"/>
</dbReference>
<evidence type="ECO:0000259" key="3">
    <source>
        <dbReference type="Pfam" id="PF05569"/>
    </source>
</evidence>
<feature type="region of interest" description="Disordered" evidence="1">
    <location>
        <begin position="390"/>
        <end position="446"/>
    </location>
</feature>
<evidence type="ECO:0000313" key="5">
    <source>
        <dbReference type="Proteomes" id="UP000319817"/>
    </source>
</evidence>
<dbReference type="SUPFAM" id="SSF49464">
    <property type="entry name" value="Carboxypeptidase regulatory domain-like"/>
    <property type="match status" value="1"/>
</dbReference>
<reference evidence="4 5" key="1">
    <citation type="submission" date="2019-02" db="EMBL/GenBank/DDBJ databases">
        <title>Deep-cultivation of Planctomycetes and their phenomic and genomic characterization uncovers novel biology.</title>
        <authorList>
            <person name="Wiegand S."/>
            <person name="Jogler M."/>
            <person name="Boedeker C."/>
            <person name="Pinto D."/>
            <person name="Vollmers J."/>
            <person name="Rivas-Marin E."/>
            <person name="Kohn T."/>
            <person name="Peeters S.H."/>
            <person name="Heuer A."/>
            <person name="Rast P."/>
            <person name="Oberbeckmann S."/>
            <person name="Bunk B."/>
            <person name="Jeske O."/>
            <person name="Meyerdierks A."/>
            <person name="Storesund J.E."/>
            <person name="Kallscheuer N."/>
            <person name="Luecker S."/>
            <person name="Lage O.M."/>
            <person name="Pohl T."/>
            <person name="Merkel B.J."/>
            <person name="Hornburger P."/>
            <person name="Mueller R.-W."/>
            <person name="Bruemmer F."/>
            <person name="Labrenz M."/>
            <person name="Spormann A.M."/>
            <person name="Op den Camp H."/>
            <person name="Overmann J."/>
            <person name="Amann R."/>
            <person name="Jetten M.S.M."/>
            <person name="Mascher T."/>
            <person name="Medema M.H."/>
            <person name="Devos D.P."/>
            <person name="Kaster A.-K."/>
            <person name="Ovreas L."/>
            <person name="Rohde M."/>
            <person name="Galperin M.Y."/>
            <person name="Jogler C."/>
        </authorList>
    </citation>
    <scope>NUCLEOTIDE SEQUENCE [LARGE SCALE GENOMIC DNA]</scope>
    <source>
        <strain evidence="4 5">K23_9</strain>
    </source>
</reference>
<organism evidence="4 5">
    <name type="scientific">Stieleria marina</name>
    <dbReference type="NCBI Taxonomy" id="1930275"/>
    <lineage>
        <taxon>Bacteria</taxon>
        <taxon>Pseudomonadati</taxon>
        <taxon>Planctomycetota</taxon>
        <taxon>Planctomycetia</taxon>
        <taxon>Pirellulales</taxon>
        <taxon>Pirellulaceae</taxon>
        <taxon>Stieleria</taxon>
    </lineage>
</organism>
<dbReference type="PANTHER" id="PTHR34978:SF3">
    <property type="entry name" value="SLR0241 PROTEIN"/>
    <property type="match status" value="1"/>
</dbReference>
<dbReference type="CDD" id="cd07341">
    <property type="entry name" value="M56_BlaR1_MecR1_like"/>
    <property type="match status" value="1"/>
</dbReference>
<dbReference type="Pfam" id="PF05569">
    <property type="entry name" value="Peptidase_M56"/>
    <property type="match status" value="1"/>
</dbReference>
<dbReference type="InterPro" id="IPR052173">
    <property type="entry name" value="Beta-lactam_resp_regulator"/>
</dbReference>
<dbReference type="InterPro" id="IPR008756">
    <property type="entry name" value="Peptidase_M56"/>
</dbReference>
<sequence length="951" mass="105141">MKWTLNNETVGDATSAWAMWIIEFTLCGTILMMLIFVVGWLLRHRSATMKHAWYTTGQIGLLTLPVLLLTLQPWTIAPVPRVLMASGKAETLRVFSGNPQPIAHDDVTADVDFHRETLANDFKASFKIPVPANSNANVQAKSGSLLTATQLEPTRRTANVNWKTTLIILWLLGVATCLLRLIGSATWLFSLRPTHLSPGDCARILTKSASRQLEDQGATVALVEREIMPMAVGIWKKRIVLPQSAMQLDSNARDAIVLHELGHLSRRDPLWHLIAELSRAFFWFHPLHWIVVHQCAVNREQACDDLVLRGGFAPHQYAHGLLHAVATYCPVPRQCVGVAMANRKPIENRIRSVMNPQQNRQPLSRNFTMLAIAVTLCSCIALSVVRAADPPVTSSPENPDATIQDTEPTQSTPPQSAELAPQTPKNQPLPSTPDGKSPVETLEVPAANPKPVVETVSQAPKEKTLSGRVLNEQGETIAGARILHNWFDNGKTRSIQETANRLGEFSITYPSQDTSFEYFMTWISGGQDSNQSIAMSPVFGDSTSIANADIRLPKGDKVAVRVLSPEGLPVAGAMVYPESMDVLRMQQGPRGEMIEGKSMFSAPIPASWVESLSVRTNHNGEATLTSFQQTHFDHVIVQSDKFGQQKFYVRKTSQELRLSPVGSIRGNVVYDHPDQIAGQTVFIRGVHFDGGGKGMAKVELNDKGEFHIHAFAAQKIHCIMYWDNKLPMHPVADRMMTVKENEELQLTISTVPAVKVRGEVLTSDSKQPVAGARVFLNCLRSPLNGSTTKTDADGRFELYVAPGKAIRQVTSMGSDRSFYKDYDYPRMPMIEIPDGADFTLPTFYFTPKQVVSGLVRDRQGKPVAGKTIAFHNGTSRRSLTATTDAHGRFTEQARNWNLIHSESRISKDYGWSIGNNVSGDSEHSDNIPTNESFTPLNVLRNLPTDMLLELP</sequence>
<dbReference type="OrthoDB" id="292783at2"/>
<keyword evidence="5" id="KW-1185">Reference proteome</keyword>
<dbReference type="AlphaFoldDB" id="A0A517NP81"/>
<dbReference type="Proteomes" id="UP000319817">
    <property type="component" value="Chromosome"/>
</dbReference>
<dbReference type="RefSeq" id="WP_145416395.1">
    <property type="nucleotide sequence ID" value="NZ_CP036526.1"/>
</dbReference>
<feature type="transmembrane region" description="Helical" evidence="2">
    <location>
        <begin position="167"/>
        <end position="189"/>
    </location>
</feature>
<evidence type="ECO:0000313" key="4">
    <source>
        <dbReference type="EMBL" id="QDT08928.1"/>
    </source>
</evidence>
<dbReference type="Gene3D" id="2.60.40.1120">
    <property type="entry name" value="Carboxypeptidase-like, regulatory domain"/>
    <property type="match status" value="1"/>
</dbReference>
<keyword evidence="2" id="KW-0472">Membrane</keyword>
<proteinExistence type="predicted"/>
<evidence type="ECO:0000256" key="2">
    <source>
        <dbReference type="SAM" id="Phobius"/>
    </source>
</evidence>
<name>A0A517NP81_9BACT</name>
<gene>
    <name evidence="4" type="primary">blaR1_1</name>
    <name evidence="4" type="ORF">K239x_08710</name>
</gene>
<evidence type="ECO:0000256" key="1">
    <source>
        <dbReference type="SAM" id="MobiDB-lite"/>
    </source>
</evidence>
<feature type="transmembrane region" description="Helical" evidence="2">
    <location>
        <begin position="20"/>
        <end position="42"/>
    </location>
</feature>
<protein>
    <submittedName>
        <fullName evidence="4">Regulatory protein BlaR1</fullName>
    </submittedName>
</protein>
<keyword evidence="2" id="KW-0812">Transmembrane</keyword>